<keyword evidence="2" id="KW-1185">Reference proteome</keyword>
<protein>
    <submittedName>
        <fullName evidence="1">Uncharacterized protein</fullName>
    </submittedName>
</protein>
<organism evidence="1 2">
    <name type="scientific">Streptomyces cylindrosporus</name>
    <dbReference type="NCBI Taxonomy" id="2927583"/>
    <lineage>
        <taxon>Bacteria</taxon>
        <taxon>Bacillati</taxon>
        <taxon>Actinomycetota</taxon>
        <taxon>Actinomycetes</taxon>
        <taxon>Kitasatosporales</taxon>
        <taxon>Streptomycetaceae</taxon>
        <taxon>Streptomyces</taxon>
    </lineage>
</organism>
<dbReference type="EMBL" id="JALDAY010000015">
    <property type="protein sequence ID" value="MCI3277505.1"/>
    <property type="molecule type" value="Genomic_DNA"/>
</dbReference>
<dbReference type="Proteomes" id="UP001165269">
    <property type="component" value="Unassembled WGS sequence"/>
</dbReference>
<accession>A0ABS9YJT1</accession>
<dbReference type="RefSeq" id="WP_242775284.1">
    <property type="nucleotide sequence ID" value="NZ_JALDAY010000015.1"/>
</dbReference>
<comment type="caution">
    <text evidence="1">The sequence shown here is derived from an EMBL/GenBank/DDBJ whole genome shotgun (WGS) entry which is preliminary data.</text>
</comment>
<reference evidence="1" key="1">
    <citation type="submission" date="2022-03" db="EMBL/GenBank/DDBJ databases">
        <title>Streptomyces 7R015 and 7R016 isolated from Barleria lupulina in Thailand.</title>
        <authorList>
            <person name="Kanchanasin P."/>
            <person name="Phongsopitanun W."/>
            <person name="Tanasupawat S."/>
        </authorList>
    </citation>
    <scope>NUCLEOTIDE SEQUENCE</scope>
    <source>
        <strain evidence="1">7R015</strain>
    </source>
</reference>
<evidence type="ECO:0000313" key="2">
    <source>
        <dbReference type="Proteomes" id="UP001165269"/>
    </source>
</evidence>
<gene>
    <name evidence="1" type="ORF">MQP27_41200</name>
</gene>
<sequence>MGDDAAVRQLVAALQNAAHCGPASYLPMRNSDGTRAYLDVVVPLGTPVPPTEG</sequence>
<proteinExistence type="predicted"/>
<evidence type="ECO:0000313" key="1">
    <source>
        <dbReference type="EMBL" id="MCI3277505.1"/>
    </source>
</evidence>
<name>A0ABS9YJT1_9ACTN</name>